<accession>A0AAD4SVK1</accession>
<keyword evidence="2" id="KW-1185">Reference proteome</keyword>
<proteinExistence type="predicted"/>
<dbReference type="EMBL" id="JAJJMB010008429">
    <property type="protein sequence ID" value="KAI3923629.1"/>
    <property type="molecule type" value="Genomic_DNA"/>
</dbReference>
<dbReference type="AlphaFoldDB" id="A0AAD4SVK1"/>
<evidence type="ECO:0000313" key="2">
    <source>
        <dbReference type="Proteomes" id="UP001202328"/>
    </source>
</evidence>
<protein>
    <submittedName>
        <fullName evidence="1">Uncharacterized protein</fullName>
    </submittedName>
</protein>
<comment type="caution">
    <text evidence="1">The sequence shown here is derived from an EMBL/GenBank/DDBJ whole genome shotgun (WGS) entry which is preliminary data.</text>
</comment>
<gene>
    <name evidence="1" type="ORF">MKW98_011259</name>
</gene>
<evidence type="ECO:0000313" key="1">
    <source>
        <dbReference type="EMBL" id="KAI3923629.1"/>
    </source>
</evidence>
<organism evidence="1 2">
    <name type="scientific">Papaver atlanticum</name>
    <dbReference type="NCBI Taxonomy" id="357466"/>
    <lineage>
        <taxon>Eukaryota</taxon>
        <taxon>Viridiplantae</taxon>
        <taxon>Streptophyta</taxon>
        <taxon>Embryophyta</taxon>
        <taxon>Tracheophyta</taxon>
        <taxon>Spermatophyta</taxon>
        <taxon>Magnoliopsida</taxon>
        <taxon>Ranunculales</taxon>
        <taxon>Papaveraceae</taxon>
        <taxon>Papaveroideae</taxon>
        <taxon>Papaver</taxon>
    </lineage>
</organism>
<name>A0AAD4SVK1_9MAGN</name>
<dbReference type="Proteomes" id="UP001202328">
    <property type="component" value="Unassembled WGS sequence"/>
</dbReference>
<sequence length="103" mass="11122">MLNTVTSVSCIMASEWNKTGAAIDCLCEAHMLVTAENDVLILHRDKVADCARHFVGDGGTINGINENNTMEPSMVELATCINVYSDGGAISDGALYFSLLFRY</sequence>
<reference evidence="1" key="1">
    <citation type="submission" date="2022-04" db="EMBL/GenBank/DDBJ databases">
        <title>A functionally conserved STORR gene fusion in Papaver species that diverged 16.8 million years ago.</title>
        <authorList>
            <person name="Catania T."/>
        </authorList>
    </citation>
    <scope>NUCLEOTIDE SEQUENCE</scope>
    <source>
        <strain evidence="1">S-188037</strain>
    </source>
</reference>